<feature type="transmembrane region" description="Helical" evidence="8">
    <location>
        <begin position="63"/>
        <end position="85"/>
    </location>
</feature>
<accession>A0A841IQT1</accession>
<dbReference type="InterPro" id="IPR002657">
    <property type="entry name" value="BilAc:Na_symport/Acr3"/>
</dbReference>
<evidence type="ECO:0000256" key="1">
    <source>
        <dbReference type="ARBA" id="ARBA00004651"/>
    </source>
</evidence>
<keyword evidence="7 8" id="KW-0472">Membrane</keyword>
<feature type="transmembrane region" description="Helical" evidence="8">
    <location>
        <begin position="158"/>
        <end position="177"/>
    </location>
</feature>
<evidence type="ECO:0000256" key="3">
    <source>
        <dbReference type="ARBA" id="ARBA00022448"/>
    </source>
</evidence>
<dbReference type="Gene3D" id="1.20.1530.20">
    <property type="match status" value="1"/>
</dbReference>
<feature type="transmembrane region" description="Helical" evidence="8">
    <location>
        <begin position="33"/>
        <end position="51"/>
    </location>
</feature>
<organism evidence="9 10">
    <name type="scientific">Nocardiopsis algeriensis</name>
    <dbReference type="NCBI Taxonomy" id="1478215"/>
    <lineage>
        <taxon>Bacteria</taxon>
        <taxon>Bacillati</taxon>
        <taxon>Actinomycetota</taxon>
        <taxon>Actinomycetes</taxon>
        <taxon>Streptosporangiales</taxon>
        <taxon>Nocardiopsidaceae</taxon>
        <taxon>Nocardiopsis</taxon>
    </lineage>
</organism>
<dbReference type="Proteomes" id="UP000536604">
    <property type="component" value="Unassembled WGS sequence"/>
</dbReference>
<gene>
    <name evidence="9" type="ORF">FHS13_000530</name>
</gene>
<keyword evidence="5 8" id="KW-0812">Transmembrane</keyword>
<proteinExistence type="inferred from homology"/>
<dbReference type="EMBL" id="JACHJO010000002">
    <property type="protein sequence ID" value="MBB6118598.1"/>
    <property type="molecule type" value="Genomic_DNA"/>
</dbReference>
<dbReference type="AlphaFoldDB" id="A0A841IQT1"/>
<comment type="subcellular location">
    <subcellularLocation>
        <location evidence="1">Cell membrane</location>
        <topology evidence="1">Multi-pass membrane protein</topology>
    </subcellularLocation>
</comment>
<feature type="transmembrane region" description="Helical" evidence="8">
    <location>
        <begin position="261"/>
        <end position="282"/>
    </location>
</feature>
<evidence type="ECO:0000313" key="9">
    <source>
        <dbReference type="EMBL" id="MBB6118598.1"/>
    </source>
</evidence>
<evidence type="ECO:0000256" key="8">
    <source>
        <dbReference type="SAM" id="Phobius"/>
    </source>
</evidence>
<feature type="transmembrane region" description="Helical" evidence="8">
    <location>
        <begin position="227"/>
        <end position="249"/>
    </location>
</feature>
<evidence type="ECO:0000256" key="5">
    <source>
        <dbReference type="ARBA" id="ARBA00022692"/>
    </source>
</evidence>
<dbReference type="GO" id="GO:0015297">
    <property type="term" value="F:antiporter activity"/>
    <property type="evidence" value="ECO:0007669"/>
    <property type="project" value="InterPro"/>
</dbReference>
<keyword evidence="10" id="KW-1185">Reference proteome</keyword>
<reference evidence="9 10" key="1">
    <citation type="submission" date="2020-08" db="EMBL/GenBank/DDBJ databases">
        <title>Genomic Encyclopedia of Type Strains, Phase III (KMG-III): the genomes of soil and plant-associated and newly described type strains.</title>
        <authorList>
            <person name="Whitman W."/>
        </authorList>
    </citation>
    <scope>NUCLEOTIDE SEQUENCE [LARGE SCALE GENOMIC DNA]</scope>
    <source>
        <strain evidence="9 10">CECT 8712</strain>
    </source>
</reference>
<evidence type="ECO:0000256" key="7">
    <source>
        <dbReference type="ARBA" id="ARBA00023136"/>
    </source>
</evidence>
<dbReference type="GO" id="GO:0015104">
    <property type="term" value="F:antimonite transmembrane transporter activity"/>
    <property type="evidence" value="ECO:0007669"/>
    <property type="project" value="TreeGrafter"/>
</dbReference>
<comment type="similarity">
    <text evidence="2">Belongs to the arsenical resistance-3 (ACR3) (TC 2.A.59) family.</text>
</comment>
<feature type="transmembrane region" description="Helical" evidence="8">
    <location>
        <begin position="198"/>
        <end position="215"/>
    </location>
</feature>
<dbReference type="GO" id="GO:0005886">
    <property type="term" value="C:plasma membrane"/>
    <property type="evidence" value="ECO:0007669"/>
    <property type="project" value="UniProtKB-SubCell"/>
</dbReference>
<feature type="transmembrane region" description="Helical" evidence="8">
    <location>
        <begin position="97"/>
        <end position="117"/>
    </location>
</feature>
<feature type="transmembrane region" description="Helical" evidence="8">
    <location>
        <begin position="124"/>
        <end position="146"/>
    </location>
</feature>
<dbReference type="RefSeq" id="WP_184286892.1">
    <property type="nucleotide sequence ID" value="NZ_JACHJO010000002.1"/>
</dbReference>
<dbReference type="PANTHER" id="PTHR43057:SF1">
    <property type="entry name" value="ARSENICAL-RESISTANCE PROTEIN 3"/>
    <property type="match status" value="1"/>
</dbReference>
<sequence>MSASEKFQSLFVAAAALVGLCAGLVLPVGGVAGHLVLPALMLMLAAVFVQVDAGQVRRARSAVPVVAASLVINFAFTPLLAWALGAGLLGGSPDLRIGLLLLLVTPCTDWYLVFTGLARGHMGVATALLPVNLVLQLVLLPVHVLLLGGEAAMVDAGTLVEAVLVVLVVPLAAAVLVRETARRRKGARWRDEAVVARASAMVLPLLYLAVLAMFASQARTVAGHAGALVHLLPPLAVFFTVLPVVAALTSRVLRLPADQRAALAMTTVARNSPVALAVAVAAFPDRPLIAVALVVGPLVELPVLALLGRLFRVRDRVPADPGVREGESG</sequence>
<evidence type="ECO:0000256" key="4">
    <source>
        <dbReference type="ARBA" id="ARBA00022475"/>
    </source>
</evidence>
<evidence type="ECO:0000313" key="10">
    <source>
        <dbReference type="Proteomes" id="UP000536604"/>
    </source>
</evidence>
<dbReference type="GO" id="GO:0015105">
    <property type="term" value="F:arsenite transmembrane transporter activity"/>
    <property type="evidence" value="ECO:0007669"/>
    <property type="project" value="TreeGrafter"/>
</dbReference>
<dbReference type="Pfam" id="PF01758">
    <property type="entry name" value="SBF"/>
    <property type="match status" value="1"/>
</dbReference>
<keyword evidence="4" id="KW-1003">Cell membrane</keyword>
<evidence type="ECO:0000256" key="2">
    <source>
        <dbReference type="ARBA" id="ARBA00010110"/>
    </source>
</evidence>
<name>A0A841IQT1_9ACTN</name>
<dbReference type="InterPro" id="IPR004706">
    <property type="entry name" value="Arsenical-R_Acr3"/>
</dbReference>
<evidence type="ECO:0000256" key="6">
    <source>
        <dbReference type="ARBA" id="ARBA00022989"/>
    </source>
</evidence>
<dbReference type="InterPro" id="IPR038770">
    <property type="entry name" value="Na+/solute_symporter_sf"/>
</dbReference>
<comment type="caution">
    <text evidence="9">The sequence shown here is derived from an EMBL/GenBank/DDBJ whole genome shotgun (WGS) entry which is preliminary data.</text>
</comment>
<keyword evidence="3" id="KW-0813">Transport</keyword>
<feature type="transmembrane region" description="Helical" evidence="8">
    <location>
        <begin position="288"/>
        <end position="307"/>
    </location>
</feature>
<keyword evidence="6 8" id="KW-1133">Transmembrane helix</keyword>
<protein>
    <submittedName>
        <fullName evidence="9">ACR3 family arsenite efflux pump ArsB</fullName>
    </submittedName>
</protein>
<dbReference type="PANTHER" id="PTHR43057">
    <property type="entry name" value="ARSENITE EFFLUX TRANSPORTER"/>
    <property type="match status" value="1"/>
</dbReference>